<dbReference type="PROSITE" id="PS51257">
    <property type="entry name" value="PROKAR_LIPOPROTEIN"/>
    <property type="match status" value="1"/>
</dbReference>
<proteinExistence type="predicted"/>
<dbReference type="AlphaFoldDB" id="A0A832I3E0"/>
<protein>
    <recommendedName>
        <fullName evidence="2">Fibronectin type-III domain-containing protein</fullName>
    </recommendedName>
</protein>
<accession>A0A832I3E0</accession>
<dbReference type="Gene3D" id="2.60.40.10">
    <property type="entry name" value="Immunoglobulins"/>
    <property type="match status" value="1"/>
</dbReference>
<evidence type="ECO:0008006" key="2">
    <source>
        <dbReference type="Google" id="ProtNLM"/>
    </source>
</evidence>
<evidence type="ECO:0000313" key="1">
    <source>
        <dbReference type="EMBL" id="HGZ43723.1"/>
    </source>
</evidence>
<gene>
    <name evidence="1" type="ORF">ENR23_09925</name>
</gene>
<dbReference type="EMBL" id="DSQF01000020">
    <property type="protein sequence ID" value="HGZ43723.1"/>
    <property type="molecule type" value="Genomic_DNA"/>
</dbReference>
<dbReference type="InterPro" id="IPR013783">
    <property type="entry name" value="Ig-like_fold"/>
</dbReference>
<name>A0A832I3E0_UNCEI</name>
<sequence length="286" mass="30761">MRRLLPLIALLPLLAGCDDDDPVAVRDVTPPAAPRAVYSVTDDGLVRLYWVGNTEADLAGYRIYMAPCASGASCPYDFIQSAPRGATGAAIALANGVTRYFAVSAVDYAGNESALSEETVFDTPRPAGFNEQLGDYVDEPPISAWDFSAFDTPAERVPWDSPNADVFFGFANGTPYLWAAYTDVEIQDAGYASSLDAVDFAPPAGWSADGIVEAIPGHNYIVRIGDTSFAHYAKLRVVGFVNMGGGVQRLRFDWAYQLVPNNGELEAGRPRAEGPRVRRVFPAALP</sequence>
<reference evidence="1" key="1">
    <citation type="journal article" date="2020" name="mSystems">
        <title>Genome- and Community-Level Interaction Insights into Carbon Utilization and Element Cycling Functions of Hydrothermarchaeota in Hydrothermal Sediment.</title>
        <authorList>
            <person name="Zhou Z."/>
            <person name="Liu Y."/>
            <person name="Xu W."/>
            <person name="Pan J."/>
            <person name="Luo Z.H."/>
            <person name="Li M."/>
        </authorList>
    </citation>
    <scope>NUCLEOTIDE SEQUENCE [LARGE SCALE GENOMIC DNA]</scope>
    <source>
        <strain evidence="1">SpSt-381</strain>
    </source>
</reference>
<organism evidence="1">
    <name type="scientific">Eiseniibacteriota bacterium</name>
    <dbReference type="NCBI Taxonomy" id="2212470"/>
    <lineage>
        <taxon>Bacteria</taxon>
        <taxon>Candidatus Eiseniibacteriota</taxon>
    </lineage>
</organism>
<comment type="caution">
    <text evidence="1">The sequence shown here is derived from an EMBL/GenBank/DDBJ whole genome shotgun (WGS) entry which is preliminary data.</text>
</comment>